<evidence type="ECO:0000313" key="4">
    <source>
        <dbReference type="Proteomes" id="UP001292094"/>
    </source>
</evidence>
<protein>
    <recommendedName>
        <fullName evidence="2">PLAT domain-containing protein</fullName>
    </recommendedName>
</protein>
<dbReference type="Proteomes" id="UP001292094">
    <property type="component" value="Unassembled WGS sequence"/>
</dbReference>
<feature type="region of interest" description="Disordered" evidence="1">
    <location>
        <begin position="68"/>
        <end position="94"/>
    </location>
</feature>
<name>A0AAE1NCY0_9EUCA</name>
<dbReference type="Gene3D" id="2.40.180.10">
    <property type="entry name" value="Catalase core domain"/>
    <property type="match status" value="1"/>
</dbReference>
<reference evidence="3" key="1">
    <citation type="submission" date="2023-11" db="EMBL/GenBank/DDBJ databases">
        <title>Genome assemblies of two species of porcelain crab, Petrolisthes cinctipes and Petrolisthes manimaculis (Anomura: Porcellanidae).</title>
        <authorList>
            <person name="Angst P."/>
        </authorList>
    </citation>
    <scope>NUCLEOTIDE SEQUENCE</scope>
    <source>
        <strain evidence="3">PB745_02</strain>
        <tissue evidence="3">Gill</tissue>
    </source>
</reference>
<organism evidence="3 4">
    <name type="scientific">Petrolisthes manimaculis</name>
    <dbReference type="NCBI Taxonomy" id="1843537"/>
    <lineage>
        <taxon>Eukaryota</taxon>
        <taxon>Metazoa</taxon>
        <taxon>Ecdysozoa</taxon>
        <taxon>Arthropoda</taxon>
        <taxon>Crustacea</taxon>
        <taxon>Multicrustacea</taxon>
        <taxon>Malacostraca</taxon>
        <taxon>Eumalacostraca</taxon>
        <taxon>Eucarida</taxon>
        <taxon>Decapoda</taxon>
        <taxon>Pleocyemata</taxon>
        <taxon>Anomura</taxon>
        <taxon>Galatheoidea</taxon>
        <taxon>Porcellanidae</taxon>
        <taxon>Petrolisthes</taxon>
    </lineage>
</organism>
<evidence type="ECO:0000313" key="3">
    <source>
        <dbReference type="EMBL" id="KAK4287623.1"/>
    </source>
</evidence>
<feature type="domain" description="PLAT" evidence="2">
    <location>
        <begin position="23"/>
        <end position="65"/>
    </location>
</feature>
<sequence length="126" mass="14318">MEWLRNALVRGATRQADVEPAKYRVHVVTGDRRGAGTDANVYVKVHDIEGHISDPITSDKLFKNDKREGLHHHHRPQGGLWTGGTHRQSGGLEGQLRRPLRCGFHHQLPLRQSHQERFGGLVPRPY</sequence>
<evidence type="ECO:0000256" key="1">
    <source>
        <dbReference type="SAM" id="MobiDB-lite"/>
    </source>
</evidence>
<dbReference type="InterPro" id="IPR036392">
    <property type="entry name" value="PLAT/LH2_dom_sf"/>
</dbReference>
<evidence type="ECO:0000259" key="2">
    <source>
        <dbReference type="Pfam" id="PF01477"/>
    </source>
</evidence>
<comment type="caution">
    <text evidence="3">The sequence shown here is derived from an EMBL/GenBank/DDBJ whole genome shotgun (WGS) entry which is preliminary data.</text>
</comment>
<gene>
    <name evidence="3" type="ORF">Pmani_039309</name>
</gene>
<dbReference type="SUPFAM" id="SSF49723">
    <property type="entry name" value="Lipase/lipooxygenase domain (PLAT/LH2 domain)"/>
    <property type="match status" value="1"/>
</dbReference>
<dbReference type="InterPro" id="IPR001024">
    <property type="entry name" value="PLAT/LH2_dom"/>
</dbReference>
<proteinExistence type="predicted"/>
<dbReference type="AlphaFoldDB" id="A0AAE1NCY0"/>
<dbReference type="Pfam" id="PF01477">
    <property type="entry name" value="PLAT"/>
    <property type="match status" value="1"/>
</dbReference>
<keyword evidence="4" id="KW-1185">Reference proteome</keyword>
<accession>A0AAE1NCY0</accession>
<dbReference type="EMBL" id="JAWZYT010006736">
    <property type="protein sequence ID" value="KAK4287623.1"/>
    <property type="molecule type" value="Genomic_DNA"/>
</dbReference>